<sequence>MRQNLPITTRERTFPVGQKLISTTDLKGTITYANDAFVAISGFSRSELVGQHHNIVRHPEMPAAAFKTMWQHLQQGKAWMGLVKNRCKNGDFYWVHAYVTPISEMGKVVGYESVRVVPDRQLIQHANEMYAQINAGKTPKGRSSALAYQLGWYALPGLSLAGAAVCFAVGSVGWTAGLAAVAAIAAMATMQLRSNSELAVLRQAMQHPFTDNLAVLTYARHGGALGELEVALTASNSHLDTMLTRIEDSATVVAQRSVSAYELSNQSVQHLQQQQQQTELVATAMHQMTTTIAEVASHVQETATKANDADLLARQGSAIARQTREAILQLQQTVNGVSQAVTTLAGQTSMINQAAQIIEQIADQTNLLALNAAIEAARAGEQGRGFAVVADEVRHLASRTTESTRQIYQIIRQLSEQAKSSVTVAENGVQDAAVGVSKVQEAEQMLSGISDVVIGIASMATQMAAAVEQQSHVAEDINQQVVSISTLANDSMQSGKEVCHSSEQLNNTAEELHELVLRFRRDV</sequence>
<feature type="transmembrane region" description="Helical" evidence="6">
    <location>
        <begin position="150"/>
        <end position="170"/>
    </location>
</feature>
<dbReference type="RefSeq" id="WP_377244554.1">
    <property type="nucleotide sequence ID" value="NZ_JBHLXP010000003.1"/>
</dbReference>
<evidence type="ECO:0000256" key="4">
    <source>
        <dbReference type="ARBA" id="ARBA00029447"/>
    </source>
</evidence>
<evidence type="ECO:0000256" key="3">
    <source>
        <dbReference type="ARBA" id="ARBA00023224"/>
    </source>
</evidence>
<keyword evidence="2" id="KW-0997">Cell inner membrane</keyword>
<keyword evidence="11" id="KW-1185">Reference proteome</keyword>
<dbReference type="Gene3D" id="3.30.450.20">
    <property type="entry name" value="PAS domain"/>
    <property type="match status" value="1"/>
</dbReference>
<keyword evidence="2" id="KW-1003">Cell membrane</keyword>
<dbReference type="Pfam" id="PF08447">
    <property type="entry name" value="PAS_3"/>
    <property type="match status" value="1"/>
</dbReference>
<feature type="domain" description="Methyl-accepting transducer" evidence="7">
    <location>
        <begin position="249"/>
        <end position="485"/>
    </location>
</feature>
<evidence type="ECO:0000259" key="9">
    <source>
        <dbReference type="PROSITE" id="PS50192"/>
    </source>
</evidence>
<keyword evidence="6" id="KW-0472">Membrane</keyword>
<dbReference type="SUPFAM" id="SSF55785">
    <property type="entry name" value="PYP-like sensor domain (PAS domain)"/>
    <property type="match status" value="1"/>
</dbReference>
<accession>A0ABV6BI65</accession>
<dbReference type="PROSITE" id="PS50192">
    <property type="entry name" value="T_SNARE"/>
    <property type="match status" value="1"/>
</dbReference>
<dbReference type="PANTHER" id="PTHR32089">
    <property type="entry name" value="METHYL-ACCEPTING CHEMOTAXIS PROTEIN MCPB"/>
    <property type="match status" value="1"/>
</dbReference>
<protein>
    <submittedName>
        <fullName evidence="10">Methyl-accepting chemotaxis protein</fullName>
    </submittedName>
</protein>
<evidence type="ECO:0000259" key="7">
    <source>
        <dbReference type="PROSITE" id="PS50111"/>
    </source>
</evidence>
<dbReference type="Pfam" id="PF00015">
    <property type="entry name" value="MCPsignal"/>
    <property type="match status" value="1"/>
</dbReference>
<dbReference type="PRINTS" id="PR00260">
    <property type="entry name" value="CHEMTRNSDUCR"/>
</dbReference>
<evidence type="ECO:0000313" key="10">
    <source>
        <dbReference type="EMBL" id="MFC0049180.1"/>
    </source>
</evidence>
<dbReference type="CDD" id="cd00130">
    <property type="entry name" value="PAS"/>
    <property type="match status" value="1"/>
</dbReference>
<dbReference type="InterPro" id="IPR035965">
    <property type="entry name" value="PAS-like_dom_sf"/>
</dbReference>
<dbReference type="InterPro" id="IPR000014">
    <property type="entry name" value="PAS"/>
</dbReference>
<dbReference type="SMART" id="SM00091">
    <property type="entry name" value="PAS"/>
    <property type="match status" value="1"/>
</dbReference>
<comment type="similarity">
    <text evidence="4">Belongs to the methyl-accepting chemotaxis (MCP) protein family.</text>
</comment>
<keyword evidence="3 5" id="KW-0807">Transducer</keyword>
<dbReference type="SUPFAM" id="SSF58104">
    <property type="entry name" value="Methyl-accepting chemotaxis protein (MCP) signaling domain"/>
    <property type="match status" value="1"/>
</dbReference>
<keyword evidence="6" id="KW-1133">Transmembrane helix</keyword>
<evidence type="ECO:0000256" key="2">
    <source>
        <dbReference type="ARBA" id="ARBA00022519"/>
    </source>
</evidence>
<dbReference type="PROSITE" id="PS50112">
    <property type="entry name" value="PAS"/>
    <property type="match status" value="1"/>
</dbReference>
<dbReference type="EMBL" id="JBHLXP010000003">
    <property type="protein sequence ID" value="MFC0049180.1"/>
    <property type="molecule type" value="Genomic_DNA"/>
</dbReference>
<dbReference type="PROSITE" id="PS50111">
    <property type="entry name" value="CHEMOTAXIS_TRANSDUC_2"/>
    <property type="match status" value="1"/>
</dbReference>
<reference evidence="10 11" key="1">
    <citation type="submission" date="2024-09" db="EMBL/GenBank/DDBJ databases">
        <authorList>
            <person name="Sun Q."/>
            <person name="Mori K."/>
        </authorList>
    </citation>
    <scope>NUCLEOTIDE SEQUENCE [LARGE SCALE GENOMIC DNA]</scope>
    <source>
        <strain evidence="10 11">KCTC 23315</strain>
    </source>
</reference>
<comment type="subcellular location">
    <subcellularLocation>
        <location evidence="1">Cell inner membrane</location>
        <topology evidence="1">Multi-pass membrane protein</topology>
    </subcellularLocation>
</comment>
<dbReference type="InterPro" id="IPR004090">
    <property type="entry name" value="Chemotax_Me-accpt_rcpt"/>
</dbReference>
<evidence type="ECO:0000259" key="8">
    <source>
        <dbReference type="PROSITE" id="PS50112"/>
    </source>
</evidence>
<gene>
    <name evidence="10" type="ORF">ACFFJP_12865</name>
</gene>
<proteinExistence type="inferred from homology"/>
<dbReference type="InterPro" id="IPR000727">
    <property type="entry name" value="T_SNARE_dom"/>
</dbReference>
<dbReference type="CDD" id="cd11386">
    <property type="entry name" value="MCP_signal"/>
    <property type="match status" value="1"/>
</dbReference>
<feature type="domain" description="T-SNARE coiled-coil homology" evidence="9">
    <location>
        <begin position="436"/>
        <end position="498"/>
    </location>
</feature>
<evidence type="ECO:0000256" key="6">
    <source>
        <dbReference type="SAM" id="Phobius"/>
    </source>
</evidence>
<feature type="domain" description="PAS" evidence="8">
    <location>
        <begin position="21"/>
        <end position="76"/>
    </location>
</feature>
<organism evidence="10 11">
    <name type="scientific">Rheinheimera tilapiae</name>
    <dbReference type="NCBI Taxonomy" id="875043"/>
    <lineage>
        <taxon>Bacteria</taxon>
        <taxon>Pseudomonadati</taxon>
        <taxon>Pseudomonadota</taxon>
        <taxon>Gammaproteobacteria</taxon>
        <taxon>Chromatiales</taxon>
        <taxon>Chromatiaceae</taxon>
        <taxon>Rheinheimera</taxon>
    </lineage>
</organism>
<dbReference type="InterPro" id="IPR004089">
    <property type="entry name" value="MCPsignal_dom"/>
</dbReference>
<dbReference type="PANTHER" id="PTHR32089:SF74">
    <property type="entry name" value="METHYL-ACCEPTING CHEMOTAXIS PROTEIN AER"/>
    <property type="match status" value="1"/>
</dbReference>
<comment type="caution">
    <text evidence="10">The sequence shown here is derived from an EMBL/GenBank/DDBJ whole genome shotgun (WGS) entry which is preliminary data.</text>
</comment>
<dbReference type="SMART" id="SM00283">
    <property type="entry name" value="MA"/>
    <property type="match status" value="1"/>
</dbReference>
<evidence type="ECO:0000313" key="11">
    <source>
        <dbReference type="Proteomes" id="UP001589813"/>
    </source>
</evidence>
<dbReference type="Gene3D" id="1.10.287.950">
    <property type="entry name" value="Methyl-accepting chemotaxis protein"/>
    <property type="match status" value="1"/>
</dbReference>
<dbReference type="InterPro" id="IPR013655">
    <property type="entry name" value="PAS_fold_3"/>
</dbReference>
<evidence type="ECO:0000256" key="5">
    <source>
        <dbReference type="PROSITE-ProRule" id="PRU00284"/>
    </source>
</evidence>
<evidence type="ECO:0000256" key="1">
    <source>
        <dbReference type="ARBA" id="ARBA00004429"/>
    </source>
</evidence>
<name>A0ABV6BI65_9GAMM</name>
<keyword evidence="6" id="KW-0812">Transmembrane</keyword>
<dbReference type="Proteomes" id="UP001589813">
    <property type="component" value="Unassembled WGS sequence"/>
</dbReference>
<dbReference type="NCBIfam" id="TIGR00229">
    <property type="entry name" value="sensory_box"/>
    <property type="match status" value="1"/>
</dbReference>